<dbReference type="InterPro" id="IPR008314">
    <property type="entry name" value="AC4CH"/>
</dbReference>
<dbReference type="GO" id="GO:0016787">
    <property type="term" value="F:hydrolase activity"/>
    <property type="evidence" value="ECO:0007669"/>
    <property type="project" value="UniProtKB-KW"/>
</dbReference>
<dbReference type="Pfam" id="PF00293">
    <property type="entry name" value="NUDIX"/>
    <property type="match status" value="1"/>
</dbReference>
<dbReference type="InterPro" id="IPR015797">
    <property type="entry name" value="NUDIX_hydrolase-like_dom_sf"/>
</dbReference>
<gene>
    <name evidence="3" type="primary">yqfB</name>
    <name evidence="3" type="ORF">PQJ61_09045</name>
</gene>
<dbReference type="HAMAP" id="MF_00684">
    <property type="entry name" value="ac4C_amidohydr"/>
    <property type="match status" value="1"/>
</dbReference>
<dbReference type="Pfam" id="PF04266">
    <property type="entry name" value="ASCH"/>
    <property type="match status" value="1"/>
</dbReference>
<evidence type="ECO:0000259" key="2">
    <source>
        <dbReference type="PROSITE" id="PS51462"/>
    </source>
</evidence>
<comment type="caution">
    <text evidence="3">The sequence shown here is derived from an EMBL/GenBank/DDBJ whole genome shotgun (WGS) entry which is preliminary data.</text>
</comment>
<accession>A0AAJ1IIL5</accession>
<reference evidence="3 4" key="1">
    <citation type="submission" date="2022-12" db="EMBL/GenBank/DDBJ databases">
        <title>Metagenome assembled genome from gulf of manar.</title>
        <authorList>
            <person name="Kohli P."/>
            <person name="Pk S."/>
            <person name="Venkata Ramana C."/>
            <person name="Sasikala C."/>
        </authorList>
    </citation>
    <scope>NUCLEOTIDE SEQUENCE [LARGE SCALE GENOMIC DNA]</scope>
    <source>
        <strain evidence="3">JB008</strain>
    </source>
</reference>
<dbReference type="Gene3D" id="3.90.79.10">
    <property type="entry name" value="Nucleoside Triphosphate Pyrophosphohydrolase"/>
    <property type="match status" value="1"/>
</dbReference>
<dbReference type="CDD" id="cd04693">
    <property type="entry name" value="NUDIX_Hydrolase"/>
    <property type="match status" value="1"/>
</dbReference>
<dbReference type="PROSITE" id="PS00893">
    <property type="entry name" value="NUDIX_BOX"/>
    <property type="match status" value="1"/>
</dbReference>
<dbReference type="EMBL" id="JAQQAL010000019">
    <property type="protein sequence ID" value="MDC7226896.1"/>
    <property type="molecule type" value="Genomic_DNA"/>
</dbReference>
<evidence type="ECO:0000256" key="1">
    <source>
        <dbReference type="ARBA" id="ARBA00022801"/>
    </source>
</evidence>
<dbReference type="Proteomes" id="UP001221217">
    <property type="component" value="Unassembled WGS sequence"/>
</dbReference>
<dbReference type="SUPFAM" id="SSF88697">
    <property type="entry name" value="PUA domain-like"/>
    <property type="match status" value="1"/>
</dbReference>
<proteinExistence type="inferred from homology"/>
<dbReference type="PANTHER" id="PTHR38088">
    <property type="entry name" value="UCP029143 FAMILY PROTEIN"/>
    <property type="match status" value="1"/>
</dbReference>
<dbReference type="AlphaFoldDB" id="A0AAJ1IIL5"/>
<dbReference type="CDD" id="cd06552">
    <property type="entry name" value="ASCH_yqfb_like"/>
    <property type="match status" value="1"/>
</dbReference>
<dbReference type="SMART" id="SM01022">
    <property type="entry name" value="ASCH"/>
    <property type="match status" value="1"/>
</dbReference>
<protein>
    <submittedName>
        <fullName evidence="3">N(4)-acetylcytidine aminohydrolase</fullName>
    </submittedName>
</protein>
<organism evidence="3 4">
    <name type="scientific">Candidatus Thalassospirochaeta sargassi</name>
    <dbReference type="NCBI Taxonomy" id="3119039"/>
    <lineage>
        <taxon>Bacteria</taxon>
        <taxon>Pseudomonadati</taxon>
        <taxon>Spirochaetota</taxon>
        <taxon>Spirochaetia</taxon>
        <taxon>Spirochaetales</taxon>
        <taxon>Spirochaetaceae</taxon>
        <taxon>Candidatus Thalassospirochaeta</taxon>
    </lineage>
</organism>
<dbReference type="InterPro" id="IPR000086">
    <property type="entry name" value="NUDIX_hydrolase_dom"/>
</dbReference>
<dbReference type="InterPro" id="IPR020084">
    <property type="entry name" value="NUDIX_hydrolase_CS"/>
</dbReference>
<dbReference type="InterPro" id="IPR007374">
    <property type="entry name" value="ASCH_domain"/>
</dbReference>
<dbReference type="SUPFAM" id="SSF55811">
    <property type="entry name" value="Nudix"/>
    <property type="match status" value="1"/>
</dbReference>
<sequence>MEILDIYDEQRKKTDKQIVRGTSLLQGEYFLVIHVCILSPDNLMLIQQRTDFKPGWPGKWDFSVGGIASAGENSYEAARRETLEELGLSTELIMQRPQFTINFSRGFDDYFIIKDDIDITELRLQEEEVQDVKWASKAEIEAMIEQGDFIPYRKGLLDLIFDMQDGRGAQYIKPPEKITFFERLIPFIESGKKTITIRDESESHYVPGSRVAVHVLESDLLVCYIDIVSIEQISFDDINESHAEQEHMDLPELKKLIREIYPEKDKFYVIKYTLCK</sequence>
<dbReference type="InterPro" id="IPR015947">
    <property type="entry name" value="PUA-like_sf"/>
</dbReference>
<dbReference type="PANTHER" id="PTHR38088:SF2">
    <property type="entry name" value="UCP029143 FAMILY PROTEIN"/>
    <property type="match status" value="1"/>
</dbReference>
<dbReference type="Gene3D" id="2.30.130.30">
    <property type="entry name" value="Hypothetical protein"/>
    <property type="match status" value="1"/>
</dbReference>
<dbReference type="PROSITE" id="PS51462">
    <property type="entry name" value="NUDIX"/>
    <property type="match status" value="1"/>
</dbReference>
<dbReference type="NCBIfam" id="NF003443">
    <property type="entry name" value="PRK04980.1"/>
    <property type="match status" value="1"/>
</dbReference>
<evidence type="ECO:0000313" key="3">
    <source>
        <dbReference type="EMBL" id="MDC7226896.1"/>
    </source>
</evidence>
<dbReference type="GO" id="GO:0005829">
    <property type="term" value="C:cytosol"/>
    <property type="evidence" value="ECO:0007669"/>
    <property type="project" value="TreeGrafter"/>
</dbReference>
<feature type="domain" description="Nudix hydrolase" evidence="2">
    <location>
        <begin position="28"/>
        <end position="157"/>
    </location>
</feature>
<keyword evidence="1" id="KW-0378">Hydrolase</keyword>
<evidence type="ECO:0000313" key="4">
    <source>
        <dbReference type="Proteomes" id="UP001221217"/>
    </source>
</evidence>
<name>A0AAJ1IIL5_9SPIO</name>